<comment type="caution">
    <text evidence="1">The sequence shown here is derived from an EMBL/GenBank/DDBJ whole genome shotgun (WGS) entry which is preliminary data.</text>
</comment>
<dbReference type="RefSeq" id="WP_088267924.1">
    <property type="nucleotide sequence ID" value="NZ_CANNXG010000141.1"/>
</dbReference>
<gene>
    <name evidence="1" type="ORF">I4J41_12855</name>
</gene>
<evidence type="ECO:0008006" key="3">
    <source>
        <dbReference type="Google" id="ProtNLM"/>
    </source>
</evidence>
<protein>
    <recommendedName>
        <fullName evidence="3">Secreted protein</fullName>
    </recommendedName>
</protein>
<sequence>MSTLAALVAALGGLVTAIGSAIVAYTKQRADVQAAKGSRIDLMEARIDKVQAQFEAEHDKRIKAETLAHRLRLGLITTMDYVDALIRWADRGSPPPPPAAPDFREIKHLLEG</sequence>
<reference evidence="1 2" key="1">
    <citation type="journal article" date="2020" name="J. Clin. Microbiol.">
        <title>Assessing the Genetic Diversity of Austrian Corynebacterium diphtheriae Clinical Isolates, 2011-2019.</title>
        <authorList>
            <person name="Schaeffer J."/>
            <person name="Huhulescu S."/>
            <person name="Stoeger A."/>
            <person name="Allerberger F."/>
            <person name="Ruppitsch W."/>
        </authorList>
    </citation>
    <scope>NUCLEOTIDE SEQUENCE [LARGE SCALE GENOMIC DNA]</scope>
    <source>
        <strain evidence="1 2">04-17</strain>
    </source>
</reference>
<organism evidence="1 2">
    <name type="scientific">Corynebacterium belfantii</name>
    <dbReference type="NCBI Taxonomy" id="2014537"/>
    <lineage>
        <taxon>Bacteria</taxon>
        <taxon>Bacillati</taxon>
        <taxon>Actinomycetota</taxon>
        <taxon>Actinomycetes</taxon>
        <taxon>Mycobacteriales</taxon>
        <taxon>Corynebacteriaceae</taxon>
        <taxon>Corynebacterium</taxon>
    </lineage>
</organism>
<keyword evidence="2" id="KW-1185">Reference proteome</keyword>
<dbReference type="Proteomes" id="UP000615580">
    <property type="component" value="Unassembled WGS sequence"/>
</dbReference>
<evidence type="ECO:0000313" key="2">
    <source>
        <dbReference type="Proteomes" id="UP000615580"/>
    </source>
</evidence>
<dbReference type="EMBL" id="JADQUG010000089">
    <property type="protein sequence ID" value="MBG9355396.1"/>
    <property type="molecule type" value="Genomic_DNA"/>
</dbReference>
<proteinExistence type="predicted"/>
<name>A0ABS0LFH5_9CORY</name>
<evidence type="ECO:0000313" key="1">
    <source>
        <dbReference type="EMBL" id="MBG9355396.1"/>
    </source>
</evidence>
<accession>A0ABS0LFH5</accession>